<gene>
    <name evidence="2" type="ORF">FIBSPDRAFT_852043</name>
    <name evidence="3" type="ORF">FIBSPDRAFT_852048</name>
</gene>
<dbReference type="OrthoDB" id="660555at2759"/>
<evidence type="ECO:0000256" key="1">
    <source>
        <dbReference type="SAM" id="MobiDB-lite"/>
    </source>
</evidence>
<accession>A0A166RY95</accession>
<dbReference type="AlphaFoldDB" id="A0A166RY95"/>
<reference evidence="3 4" key="1">
    <citation type="journal article" date="2016" name="Mol. Biol. Evol.">
        <title>Comparative Genomics of Early-Diverging Mushroom-Forming Fungi Provides Insights into the Origins of Lignocellulose Decay Capabilities.</title>
        <authorList>
            <person name="Nagy L.G."/>
            <person name="Riley R."/>
            <person name="Tritt A."/>
            <person name="Adam C."/>
            <person name="Daum C."/>
            <person name="Floudas D."/>
            <person name="Sun H."/>
            <person name="Yadav J.S."/>
            <person name="Pangilinan J."/>
            <person name="Larsson K.H."/>
            <person name="Matsuura K."/>
            <person name="Barry K."/>
            <person name="Labutti K."/>
            <person name="Kuo R."/>
            <person name="Ohm R.A."/>
            <person name="Bhattacharya S.S."/>
            <person name="Shirouzu T."/>
            <person name="Yoshinaga Y."/>
            <person name="Martin F.M."/>
            <person name="Grigoriev I.V."/>
            <person name="Hibbett D.S."/>
        </authorList>
    </citation>
    <scope>NUCLEOTIDE SEQUENCE [LARGE SCALE GENOMIC DNA]</scope>
    <source>
        <strain evidence="3 4">CBS 109695</strain>
    </source>
</reference>
<feature type="region of interest" description="Disordered" evidence="1">
    <location>
        <begin position="47"/>
        <end position="76"/>
    </location>
</feature>
<evidence type="ECO:0000313" key="4">
    <source>
        <dbReference type="Proteomes" id="UP000076532"/>
    </source>
</evidence>
<proteinExistence type="predicted"/>
<dbReference type="EMBL" id="KV417501">
    <property type="protein sequence ID" value="KZP28798.1"/>
    <property type="molecule type" value="Genomic_DNA"/>
</dbReference>
<evidence type="ECO:0000313" key="2">
    <source>
        <dbReference type="EMBL" id="KZP28792.1"/>
    </source>
</evidence>
<dbReference type="EMBL" id="KV417501">
    <property type="protein sequence ID" value="KZP28792.1"/>
    <property type="molecule type" value="Genomic_DNA"/>
</dbReference>
<dbReference type="STRING" id="436010.A0A166RY95"/>
<organism evidence="3 4">
    <name type="scientific">Athelia psychrophila</name>
    <dbReference type="NCBI Taxonomy" id="1759441"/>
    <lineage>
        <taxon>Eukaryota</taxon>
        <taxon>Fungi</taxon>
        <taxon>Dikarya</taxon>
        <taxon>Basidiomycota</taxon>
        <taxon>Agaricomycotina</taxon>
        <taxon>Agaricomycetes</taxon>
        <taxon>Agaricomycetidae</taxon>
        <taxon>Atheliales</taxon>
        <taxon>Atheliaceae</taxon>
        <taxon>Athelia</taxon>
    </lineage>
</organism>
<sequence>MLYRDLLDHTPSTSPSHALVKSALEAAQRMALQCDRAQNNAAFLPHSARSVPMPSPSHSLPAVAEAGPAPRPKLERPRTMIERLVSTSQARFSAFI</sequence>
<keyword evidence="4" id="KW-1185">Reference proteome</keyword>
<evidence type="ECO:0000313" key="3">
    <source>
        <dbReference type="EMBL" id="KZP28798.1"/>
    </source>
</evidence>
<protein>
    <submittedName>
        <fullName evidence="3">Uncharacterized protein</fullName>
    </submittedName>
</protein>
<dbReference type="Proteomes" id="UP000076532">
    <property type="component" value="Unassembled WGS sequence"/>
</dbReference>
<name>A0A166RY95_9AGAM</name>